<dbReference type="Proteomes" id="UP000594454">
    <property type="component" value="Chromosome 3"/>
</dbReference>
<gene>
    <name evidence="3" type="ORF">HERILL_LOCUS7469</name>
</gene>
<feature type="compositionally biased region" description="Polar residues" evidence="2">
    <location>
        <begin position="629"/>
        <end position="660"/>
    </location>
</feature>
<accession>A0A7R8UPE1</accession>
<reference evidence="3 4" key="1">
    <citation type="submission" date="2020-11" db="EMBL/GenBank/DDBJ databases">
        <authorList>
            <person name="Wallbank WR R."/>
            <person name="Pardo Diaz C."/>
            <person name="Kozak K."/>
            <person name="Martin S."/>
            <person name="Jiggins C."/>
            <person name="Moest M."/>
            <person name="Warren A I."/>
            <person name="Generalovic N T."/>
            <person name="Byers J.R.P. K."/>
            <person name="Montejo-Kovacevich G."/>
            <person name="Yen C E."/>
        </authorList>
    </citation>
    <scope>NUCLEOTIDE SEQUENCE [LARGE SCALE GENOMIC DNA]</scope>
</reference>
<feature type="coiled-coil region" evidence="1">
    <location>
        <begin position="1129"/>
        <end position="1156"/>
    </location>
</feature>
<feature type="compositionally biased region" description="Basic and acidic residues" evidence="2">
    <location>
        <begin position="802"/>
        <end position="830"/>
    </location>
</feature>
<feature type="coiled-coil region" evidence="1">
    <location>
        <begin position="227"/>
        <end position="296"/>
    </location>
</feature>
<feature type="compositionally biased region" description="Polar residues" evidence="2">
    <location>
        <begin position="567"/>
        <end position="585"/>
    </location>
</feature>
<protein>
    <submittedName>
        <fullName evidence="3">Uncharacterized protein</fullName>
    </submittedName>
</protein>
<feature type="region of interest" description="Disordered" evidence="2">
    <location>
        <begin position="748"/>
        <end position="844"/>
    </location>
</feature>
<evidence type="ECO:0000313" key="4">
    <source>
        <dbReference type="Proteomes" id="UP000594454"/>
    </source>
</evidence>
<evidence type="ECO:0000256" key="2">
    <source>
        <dbReference type="SAM" id="MobiDB-lite"/>
    </source>
</evidence>
<evidence type="ECO:0000256" key="1">
    <source>
        <dbReference type="SAM" id="Coils"/>
    </source>
</evidence>
<feature type="region of interest" description="Disordered" evidence="2">
    <location>
        <begin position="1"/>
        <end position="44"/>
    </location>
</feature>
<feature type="compositionally biased region" description="Polar residues" evidence="2">
    <location>
        <begin position="684"/>
        <end position="728"/>
    </location>
</feature>
<feature type="compositionally biased region" description="Basic and acidic residues" evidence="2">
    <location>
        <begin position="11"/>
        <end position="24"/>
    </location>
</feature>
<feature type="region of interest" description="Disordered" evidence="2">
    <location>
        <begin position="296"/>
        <end position="728"/>
    </location>
</feature>
<feature type="compositionally biased region" description="Low complexity" evidence="2">
    <location>
        <begin position="306"/>
        <end position="397"/>
    </location>
</feature>
<dbReference type="EMBL" id="LR899011">
    <property type="protein sequence ID" value="CAD7084582.1"/>
    <property type="molecule type" value="Genomic_DNA"/>
</dbReference>
<feature type="compositionally biased region" description="Low complexity" evidence="2">
    <location>
        <begin position="542"/>
        <end position="563"/>
    </location>
</feature>
<feature type="compositionally biased region" description="Low complexity" evidence="2">
    <location>
        <begin position="661"/>
        <end position="677"/>
    </location>
</feature>
<keyword evidence="1" id="KW-0175">Coiled coil</keyword>
<proteinExistence type="predicted"/>
<sequence>MPAPATLNSIDRPESGKQMERDKSGSSNWGKMENGPDNAQINPLSKRCDRSMLKTRKKNKNAIEENILHDALELCGTACSQLCDLNRVIGFTRCFSRLQTESKGLIKIKKKSSLEINYTQSTHQHIKLADICFENLESSPLMSVFTKLKTKLHEEIAEIIKNMQMLTPAIQECQYSMSAEVATLEGVEKCALKICREVRKIECTLLIIRNRICMPKTIGTAVPWFCCKKELLQIHILQKRLNEVRNEVLRKKCCVSICTDGNQRLQAYNDELKKTIQELLTVHEAYQQEISDLQEDIAPKPPHSPPSSSTPSDDSPSTPHIDDPSPLTTSTSVSPSTPSSGKLSTSTPPSSSKQSSVSRLSCRNSSIPTDILSISSSSPHNLPTSSDSVESSASQVSCKTSSVPTLTASESVVTPPSPSLKSCRNSSTPTLMPSTSEPTSKSSSSRPTLPCGESSLPTTTHTSDSDQSSASQVSCKTSSAPTVTASESMITPHSPSLISCKNSSTPTLTPSTSEPTSISSSSRPTLPCGDSSLPTTIHTSDSEQSSASQVSCKTSSAPTPSAPESLVTPQSPSLKSCKNSSTATLTPSTSEKTSISSSSRPTLPCGESSLPTITLNSDSVQSSASQVSCKTSSTPTLTASESQSQPRVTSHTPSLKSCRNSSTPTRTPSRSSSSRPTLACGDSSLPTNTPSNKSGQASASGVTERSLTPSLECRQSSVSSATYSNSISTQVMQSSKCEKSSSETIHGHILGATPGYNLEISTSSSHNEDEEDESLEPDVSSGKPKKDSDRDGDDDGRGFGGRGRERPADDRQERKGSRKSRDSKRDDIKKTCNPSCSCKNRSANSEKKLRDALGNRCLLNRPVINCQLFGRKLVLQDENTAPRNDVDELMWVDQHLNNGERNARQESLAKIVRSLVAQLEIDQRKLERYKRELAVSSKGNEAKMLKSGISGIGAKSNLAFLDENLRKYAFNHNNESTQNFQGLIRTDKLKALVAHAITLNTQNEKNFRACLKYRKLVESYQSDLEKYIQKLLERSTVCNVHTKPGKHSEKAEWIEYSKDVGILAKGVNVEVQRQKLALKIYKKECDVRIQRKRNLLAKLGMYTKLQQYFYTQTFVVPKESEIVNLTRSEAKYKRLLKKYEKSNDHLTKQREEILDDLKTRKERFEAKKLEMESFNNRIVEDIKDIKSENEKMSGEIEELEVKKTNLSNQSSDFNLNIEDCKLKLEELTSRLVIAQQLIIPEVIKCDASNETFAEEFHVAYSGSPGQTLNFRQNTSPGRSSQIQTFWETFRQEVQSAIRSIEPATIENDIQNELLKIDRSLEELKAPKNLLTMLNNSGEIIGGKDPDLHDICLKIIRQGINRLNFYDLLHLHSAVCNAGIELRRKARGSRYSCGAPIVRLTRDKGLSRAETIRLEKLEKDMSKTQQLLRFLQRQEDHLE</sequence>
<feature type="compositionally biased region" description="Low complexity" evidence="2">
    <location>
        <begin position="586"/>
        <end position="604"/>
    </location>
</feature>
<feature type="compositionally biased region" description="Low complexity" evidence="2">
    <location>
        <begin position="503"/>
        <end position="527"/>
    </location>
</feature>
<evidence type="ECO:0000313" key="3">
    <source>
        <dbReference type="EMBL" id="CAD7084582.1"/>
    </source>
</evidence>
<feature type="compositionally biased region" description="Polar residues" evidence="2">
    <location>
        <begin position="475"/>
        <end position="502"/>
    </location>
</feature>
<feature type="coiled-coil region" evidence="1">
    <location>
        <begin position="1182"/>
        <end position="1237"/>
    </location>
</feature>
<keyword evidence="4" id="KW-1185">Reference proteome</keyword>
<dbReference type="InParanoid" id="A0A7R8UPE1"/>
<feature type="compositionally biased region" description="Low complexity" evidence="2">
    <location>
        <begin position="458"/>
        <end position="474"/>
    </location>
</feature>
<feature type="compositionally biased region" description="Polar residues" evidence="2">
    <location>
        <begin position="832"/>
        <end position="843"/>
    </location>
</feature>
<organism evidence="3 4">
    <name type="scientific">Hermetia illucens</name>
    <name type="common">Black soldier fly</name>
    <dbReference type="NCBI Taxonomy" id="343691"/>
    <lineage>
        <taxon>Eukaryota</taxon>
        <taxon>Metazoa</taxon>
        <taxon>Ecdysozoa</taxon>
        <taxon>Arthropoda</taxon>
        <taxon>Hexapoda</taxon>
        <taxon>Insecta</taxon>
        <taxon>Pterygota</taxon>
        <taxon>Neoptera</taxon>
        <taxon>Endopterygota</taxon>
        <taxon>Diptera</taxon>
        <taxon>Brachycera</taxon>
        <taxon>Stratiomyomorpha</taxon>
        <taxon>Stratiomyidae</taxon>
        <taxon>Hermetiinae</taxon>
        <taxon>Hermetia</taxon>
    </lineage>
</organism>
<feature type="compositionally biased region" description="Polar residues" evidence="2">
    <location>
        <begin position="398"/>
        <end position="432"/>
    </location>
</feature>
<name>A0A7R8UPE1_HERIL</name>
<feature type="compositionally biased region" description="Low complexity" evidence="2">
    <location>
        <begin position="433"/>
        <end position="448"/>
    </location>
</feature>
<feature type="compositionally biased region" description="Low complexity" evidence="2">
    <location>
        <begin position="617"/>
        <end position="628"/>
    </location>
</feature>